<evidence type="ECO:0000256" key="1">
    <source>
        <dbReference type="SAM" id="Phobius"/>
    </source>
</evidence>
<name>B1P1J6_CHIGU</name>
<gene>
    <name evidence="2" type="primary">JZTX-77</name>
</gene>
<keyword evidence="1" id="KW-1133">Transmembrane helix</keyword>
<organism evidence="2">
    <name type="scientific">Chilobrachys guangxiensis</name>
    <name type="common">Chinese earth tiger tarantula</name>
    <name type="synonym">Chilobrachys jingzhao</name>
    <dbReference type="NCBI Taxonomy" id="278060"/>
    <lineage>
        <taxon>Eukaryota</taxon>
        <taxon>Metazoa</taxon>
        <taxon>Ecdysozoa</taxon>
        <taxon>Arthropoda</taxon>
        <taxon>Chelicerata</taxon>
        <taxon>Arachnida</taxon>
        <taxon>Araneae</taxon>
        <taxon>Mygalomorphae</taxon>
        <taxon>Avicularoidea</taxon>
        <taxon>Theraphosidae</taxon>
        <taxon>Chilobrachys</taxon>
    </lineage>
</organism>
<accession>B1P1J6</accession>
<proteinExistence type="evidence at transcript level"/>
<keyword evidence="1" id="KW-0472">Membrane</keyword>
<keyword evidence="1" id="KW-0812">Transmembrane</keyword>
<feature type="transmembrane region" description="Helical" evidence="1">
    <location>
        <begin position="24"/>
        <end position="43"/>
    </location>
</feature>
<evidence type="ECO:0000313" key="2">
    <source>
        <dbReference type="EMBL" id="ABY71746.1"/>
    </source>
</evidence>
<dbReference type="AlphaFoldDB" id="B1P1J6"/>
<reference evidence="2" key="1">
    <citation type="journal article" date="2008" name="Cell. Mol. Life Sci.">
        <title>Molecular diversity and evolution of cystine knot toxins of the tarantula Chilobrachys jingzhao.</title>
        <authorList>
            <person name="Chen J."/>
            <person name="Deng M."/>
            <person name="He Q."/>
            <person name="Meng E."/>
            <person name="Jiang L."/>
            <person name="Liao Z."/>
            <person name="Rong M."/>
            <person name="Liang S."/>
        </authorList>
    </citation>
    <scope>NUCLEOTIDE SEQUENCE</scope>
    <source>
        <tissue evidence="2">Venom gland</tissue>
    </source>
</reference>
<dbReference type="EMBL" id="EU233927">
    <property type="protein sequence ID" value="ABY71746.1"/>
    <property type="molecule type" value="mRNA"/>
</dbReference>
<protein>
    <submittedName>
        <fullName evidence="2">Secretory protein</fullName>
    </submittedName>
</protein>
<sequence>MFFFFFLSCIRPEASCTFDCNHLFVIIAFCKSFGFIHLIISLIKMVMF</sequence>